<dbReference type="RefSeq" id="WP_086072114.1">
    <property type="nucleotide sequence ID" value="NZ_CP021109.1"/>
</dbReference>
<feature type="domain" description="HTH cro/C1-type" evidence="1">
    <location>
        <begin position="94"/>
        <end position="148"/>
    </location>
</feature>
<dbReference type="GO" id="GO:0003677">
    <property type="term" value="F:DNA binding"/>
    <property type="evidence" value="ECO:0007669"/>
    <property type="project" value="InterPro"/>
</dbReference>
<dbReference type="EMBL" id="CP021109">
    <property type="protein sequence ID" value="ARP86277.1"/>
    <property type="molecule type" value="Genomic_DNA"/>
</dbReference>
<proteinExistence type="predicted"/>
<protein>
    <recommendedName>
        <fullName evidence="1">HTH cro/C1-type domain-containing protein</fullName>
    </recommendedName>
</protein>
<dbReference type="SMART" id="SM00530">
    <property type="entry name" value="HTH_XRE"/>
    <property type="match status" value="1"/>
</dbReference>
<organism evidence="2 3">
    <name type="scientific">Bordetella genomosp. 9</name>
    <dbReference type="NCBI Taxonomy" id="1416803"/>
    <lineage>
        <taxon>Bacteria</taxon>
        <taxon>Pseudomonadati</taxon>
        <taxon>Pseudomonadota</taxon>
        <taxon>Betaproteobacteria</taxon>
        <taxon>Burkholderiales</taxon>
        <taxon>Alcaligenaceae</taxon>
        <taxon>Bordetella</taxon>
    </lineage>
</organism>
<dbReference type="InterPro" id="IPR001387">
    <property type="entry name" value="Cro/C1-type_HTH"/>
</dbReference>
<evidence type="ECO:0000313" key="2">
    <source>
        <dbReference type="EMBL" id="ARP86277.1"/>
    </source>
</evidence>
<evidence type="ECO:0000313" key="3">
    <source>
        <dbReference type="Proteomes" id="UP000194139"/>
    </source>
</evidence>
<dbReference type="PROSITE" id="PS50943">
    <property type="entry name" value="HTH_CROC1"/>
    <property type="match status" value="1"/>
</dbReference>
<reference evidence="2 3" key="1">
    <citation type="submission" date="2017-05" db="EMBL/GenBank/DDBJ databases">
        <title>Complete and WGS of Bordetella genogroups.</title>
        <authorList>
            <person name="Spilker T."/>
            <person name="LiPuma J."/>
        </authorList>
    </citation>
    <scope>NUCLEOTIDE SEQUENCE [LARGE SCALE GENOMIC DNA]</scope>
    <source>
        <strain evidence="2 3">AU17164</strain>
    </source>
</reference>
<name>A0A1W6YYU7_9BORD</name>
<evidence type="ECO:0000259" key="1">
    <source>
        <dbReference type="PROSITE" id="PS50943"/>
    </source>
</evidence>
<accession>A0A1W6YYU7</accession>
<dbReference type="Gene3D" id="1.10.260.40">
    <property type="entry name" value="lambda repressor-like DNA-binding domains"/>
    <property type="match status" value="1"/>
</dbReference>
<keyword evidence="3" id="KW-1185">Reference proteome</keyword>
<dbReference type="InterPro" id="IPR010982">
    <property type="entry name" value="Lambda_DNA-bd_dom_sf"/>
</dbReference>
<dbReference type="SUPFAM" id="SSF47413">
    <property type="entry name" value="lambda repressor-like DNA-binding domains"/>
    <property type="match status" value="1"/>
</dbReference>
<dbReference type="AlphaFoldDB" id="A0A1W6YYU7"/>
<sequence length="157" mass="17250">MKSTIRELSESSLTIIPLGFQLTESDGVTTTGWAYCAHKVVFSKGRQSTHSGAGRLIGDVVRRHSENPRRKEALIAARRRLGSELAGKEGAETITSLRLRRGLTQSELAALIDQQQPYVARLERERQDLRGSTLKKLAAALGVSVEQILSLTQPVDE</sequence>
<dbReference type="Pfam" id="PF01381">
    <property type="entry name" value="HTH_3"/>
    <property type="match status" value="1"/>
</dbReference>
<dbReference type="CDD" id="cd00093">
    <property type="entry name" value="HTH_XRE"/>
    <property type="match status" value="1"/>
</dbReference>
<dbReference type="Proteomes" id="UP000194139">
    <property type="component" value="Chromosome"/>
</dbReference>
<gene>
    <name evidence="2" type="ORF">CAL13_08745</name>
</gene>